<reference evidence="1 2" key="1">
    <citation type="journal article" date="2015" name="Nature">
        <title>rRNA introns, odd ribosomes, and small enigmatic genomes across a large radiation of phyla.</title>
        <authorList>
            <person name="Brown C.T."/>
            <person name="Hug L.A."/>
            <person name="Thomas B.C."/>
            <person name="Sharon I."/>
            <person name="Castelle C.J."/>
            <person name="Singh A."/>
            <person name="Wilkins M.J."/>
            <person name="Williams K.H."/>
            <person name="Banfield J.F."/>
        </authorList>
    </citation>
    <scope>NUCLEOTIDE SEQUENCE [LARGE SCALE GENOMIC DNA]</scope>
</reference>
<comment type="caution">
    <text evidence="1">The sequence shown here is derived from an EMBL/GenBank/DDBJ whole genome shotgun (WGS) entry which is preliminary data.</text>
</comment>
<proteinExistence type="predicted"/>
<sequence length="77" mass="8707">MTQKITDQEIRNLVIERLKSISDESSLMIGGDKKLSKSDMIKSVKDGDEIGQKIIDMQMTYLRDLASGKLMENIMSL</sequence>
<evidence type="ECO:0000313" key="2">
    <source>
        <dbReference type="Proteomes" id="UP000034794"/>
    </source>
</evidence>
<organism evidence="1 2">
    <name type="scientific">Candidatus Collierbacteria bacterium GW2011_GWA2_46_26</name>
    <dbReference type="NCBI Taxonomy" id="1618381"/>
    <lineage>
        <taxon>Bacteria</taxon>
        <taxon>Candidatus Collieribacteriota</taxon>
    </lineage>
</organism>
<accession>A0A0G1SGM3</accession>
<evidence type="ECO:0000313" key="1">
    <source>
        <dbReference type="EMBL" id="KKU32490.1"/>
    </source>
</evidence>
<protein>
    <submittedName>
        <fullName evidence="1">Uncharacterized protein</fullName>
    </submittedName>
</protein>
<dbReference type="Proteomes" id="UP000034794">
    <property type="component" value="Unassembled WGS sequence"/>
</dbReference>
<dbReference type="AlphaFoldDB" id="A0A0G1SGM3"/>
<name>A0A0G1SGM3_9BACT</name>
<gene>
    <name evidence="1" type="ORF">UX47_C0010G0006</name>
</gene>
<dbReference type="EMBL" id="LCMI01000010">
    <property type="protein sequence ID" value="KKU32490.1"/>
    <property type="molecule type" value="Genomic_DNA"/>
</dbReference>